<comment type="caution">
    <text evidence="1">The sequence shown here is derived from an EMBL/GenBank/DDBJ whole genome shotgun (WGS) entry which is preliminary data.</text>
</comment>
<reference evidence="1 2" key="1">
    <citation type="submission" date="2014-06" db="EMBL/GenBank/DDBJ databases">
        <title>Genetic Variability of E. coli after antibiotic treatment.</title>
        <authorList>
            <person name="Silbergeld E."/>
            <person name="Coles C."/>
            <person name="Seidman J.C."/>
            <person name="You Y."/>
            <person name="George J."/>
            <person name="Nadendla S."/>
            <person name="Daugherty S.C."/>
            <person name="Nagaraj S."/>
            <person name="Ott S."/>
            <person name="Klega K."/>
            <person name="Rasko D."/>
        </authorList>
    </citation>
    <scope>NUCLEOTIDE SEQUENCE [LARGE SCALE GENOMIC DNA]</scope>
    <source>
        <strain evidence="1 2">2-460-02_S1_C1</strain>
    </source>
</reference>
<organism evidence="1 2">
    <name type="scientific">Escherichia coli 2-460-02_S1_C1</name>
    <dbReference type="NCBI Taxonomy" id="1444044"/>
    <lineage>
        <taxon>Bacteria</taxon>
        <taxon>Pseudomonadati</taxon>
        <taxon>Pseudomonadota</taxon>
        <taxon>Gammaproteobacteria</taxon>
        <taxon>Enterobacterales</taxon>
        <taxon>Enterobacteriaceae</taxon>
        <taxon>Escherichia</taxon>
    </lineage>
</organism>
<accession>A0A836NES9</accession>
<protein>
    <submittedName>
        <fullName evidence="1">Uncharacterized protein</fullName>
    </submittedName>
</protein>
<dbReference type="Proteomes" id="UP000028038">
    <property type="component" value="Unassembled WGS sequence"/>
</dbReference>
<evidence type="ECO:0000313" key="2">
    <source>
        <dbReference type="Proteomes" id="UP000028038"/>
    </source>
</evidence>
<dbReference type="EMBL" id="JOSS01000030">
    <property type="protein sequence ID" value="KEO31841.1"/>
    <property type="molecule type" value="Genomic_DNA"/>
</dbReference>
<evidence type="ECO:0000313" key="1">
    <source>
        <dbReference type="EMBL" id="KEO31841.1"/>
    </source>
</evidence>
<gene>
    <name evidence="1" type="ORF">AB05_1867</name>
</gene>
<sequence length="37" mass="4336">MSNARYFGSVLSLRFLSDLLNFPEVCIFIFTPSFKKF</sequence>
<name>A0A836NES9_ECOLX</name>
<proteinExistence type="predicted"/>
<dbReference type="AlphaFoldDB" id="A0A836NES9"/>